<dbReference type="RefSeq" id="WP_120681152.1">
    <property type="nucleotide sequence ID" value="NZ_RBAL01000010.1"/>
</dbReference>
<dbReference type="EMBL" id="RBAL01000010">
    <property type="protein sequence ID" value="RKN40445.1"/>
    <property type="molecule type" value="Genomic_DNA"/>
</dbReference>
<comment type="caution">
    <text evidence="1">The sequence shown here is derived from an EMBL/GenBank/DDBJ whole genome shotgun (WGS) entry which is preliminary data.</text>
</comment>
<sequence length="85" mass="9410">MTDRLTYRLKYDAAAQAVHDALPGPVSELLTRGMAAACEDPLRATEPYGHEDPVMRMVVTERAFAVVLAGHRLRTITVLHISHLD</sequence>
<protein>
    <recommendedName>
        <fullName evidence="3">Type II toxin-antitoxin system RelE/ParE family toxin</fullName>
    </recommendedName>
</protein>
<evidence type="ECO:0008006" key="3">
    <source>
        <dbReference type="Google" id="ProtNLM"/>
    </source>
</evidence>
<evidence type="ECO:0000313" key="2">
    <source>
        <dbReference type="Proteomes" id="UP000272474"/>
    </source>
</evidence>
<proteinExistence type="predicted"/>
<dbReference type="OrthoDB" id="4291601at2"/>
<dbReference type="Proteomes" id="UP000272474">
    <property type="component" value="Unassembled WGS sequence"/>
</dbReference>
<dbReference type="AlphaFoldDB" id="A0A3A9YWY7"/>
<organism evidence="1 2">
    <name type="scientific">Streptomyces hoynatensis</name>
    <dbReference type="NCBI Taxonomy" id="1141874"/>
    <lineage>
        <taxon>Bacteria</taxon>
        <taxon>Bacillati</taxon>
        <taxon>Actinomycetota</taxon>
        <taxon>Actinomycetes</taxon>
        <taxon>Kitasatosporales</taxon>
        <taxon>Streptomycetaceae</taxon>
        <taxon>Streptomyces</taxon>
    </lineage>
</organism>
<keyword evidence="2" id="KW-1185">Reference proteome</keyword>
<reference evidence="1 2" key="1">
    <citation type="journal article" date="2014" name="Int. J. Syst. Evol. Microbiol.">
        <title>Streptomyces hoynatensis sp. nov., isolated from deep marine sediment.</title>
        <authorList>
            <person name="Veyisoglu A."/>
            <person name="Sahin N."/>
        </authorList>
    </citation>
    <scope>NUCLEOTIDE SEQUENCE [LARGE SCALE GENOMIC DNA]</scope>
    <source>
        <strain evidence="1 2">KCTC 29097</strain>
    </source>
</reference>
<accession>A0A3A9YWY7</accession>
<evidence type="ECO:0000313" key="1">
    <source>
        <dbReference type="EMBL" id="RKN40445.1"/>
    </source>
</evidence>
<gene>
    <name evidence="1" type="ORF">D7294_18545</name>
</gene>
<name>A0A3A9YWY7_9ACTN</name>